<evidence type="ECO:0000313" key="3">
    <source>
        <dbReference type="Proteomes" id="UP000283644"/>
    </source>
</evidence>
<dbReference type="InterPro" id="IPR003607">
    <property type="entry name" value="HD/PDEase_dom"/>
</dbReference>
<dbReference type="AlphaFoldDB" id="A0A417XSJ9"/>
<dbReference type="EMBL" id="QXGH01000047">
    <property type="protein sequence ID" value="RHW23439.1"/>
    <property type="molecule type" value="Genomic_DNA"/>
</dbReference>
<protein>
    <submittedName>
        <fullName evidence="2">HD domain-containing protein</fullName>
    </submittedName>
</protein>
<gene>
    <name evidence="2" type="ORF">D0Z08_29765</name>
</gene>
<dbReference type="Proteomes" id="UP000283644">
    <property type="component" value="Unassembled WGS sequence"/>
</dbReference>
<name>A0A417XSJ9_9ACTN</name>
<keyword evidence="3" id="KW-1185">Reference proteome</keyword>
<dbReference type="Pfam" id="PF01966">
    <property type="entry name" value="HD"/>
    <property type="match status" value="1"/>
</dbReference>
<reference evidence="2 3" key="1">
    <citation type="submission" date="2018-09" db="EMBL/GenBank/DDBJ databases">
        <title>Genome sequencing of Nocardioides immobilis CCTCC AB 2017083 for comparison to Nocardioides silvaticus.</title>
        <authorList>
            <person name="Li C."/>
            <person name="Wang G."/>
        </authorList>
    </citation>
    <scope>NUCLEOTIDE SEQUENCE [LARGE SCALE GENOMIC DNA]</scope>
    <source>
        <strain evidence="2 3">CCTCC AB 2017083</strain>
    </source>
</reference>
<dbReference type="OrthoDB" id="2989229at2"/>
<dbReference type="CDD" id="cd00077">
    <property type="entry name" value="HDc"/>
    <property type="match status" value="1"/>
</dbReference>
<dbReference type="SUPFAM" id="SSF109604">
    <property type="entry name" value="HD-domain/PDEase-like"/>
    <property type="match status" value="1"/>
</dbReference>
<organism evidence="2 3">
    <name type="scientific">Nocardioides immobilis</name>
    <dbReference type="NCBI Taxonomy" id="2049295"/>
    <lineage>
        <taxon>Bacteria</taxon>
        <taxon>Bacillati</taxon>
        <taxon>Actinomycetota</taxon>
        <taxon>Actinomycetes</taxon>
        <taxon>Propionibacteriales</taxon>
        <taxon>Nocardioidaceae</taxon>
        <taxon>Nocardioides</taxon>
    </lineage>
</organism>
<proteinExistence type="predicted"/>
<dbReference type="Gene3D" id="1.10.3210.10">
    <property type="entry name" value="Hypothetical protein af1432"/>
    <property type="match status" value="1"/>
</dbReference>
<evidence type="ECO:0000313" key="2">
    <source>
        <dbReference type="EMBL" id="RHW23439.1"/>
    </source>
</evidence>
<sequence length="193" mass="20902">MRTDEGAELALADDIVGQARALSARLLVGLPDRWRHTIAVAERARELTGAVNPADCEILCAAAWLHDVGYAPLIVDTGFHPLDGARYLDGEGWPSRLCGLVAHHSGALFVARTLDLGDQMAAYPDERSPVTDALAYADQTVGFRGEPLPIEERMADMLRRHGSGSANATAHRFRAPYLLAAAHRVQQRLTLAT</sequence>
<comment type="caution">
    <text evidence="2">The sequence shown here is derived from an EMBL/GenBank/DDBJ whole genome shotgun (WGS) entry which is preliminary data.</text>
</comment>
<evidence type="ECO:0000259" key="1">
    <source>
        <dbReference type="Pfam" id="PF01966"/>
    </source>
</evidence>
<feature type="domain" description="HD" evidence="1">
    <location>
        <begin position="33"/>
        <end position="128"/>
    </location>
</feature>
<accession>A0A417XSJ9</accession>
<dbReference type="InterPro" id="IPR006674">
    <property type="entry name" value="HD_domain"/>
</dbReference>